<dbReference type="PANTHER" id="PTHR42928:SF5">
    <property type="entry name" value="BLR1237 PROTEIN"/>
    <property type="match status" value="1"/>
</dbReference>
<sequence length="333" mass="36185">MLFPFASFSRRHASSLALSMTAVLAMHIPNAQAKEAYPSKSIRLVVPYPAGGIADKIAREVGEELGRRLKQTVVVDNRIGAAGNIGFEWVARQPADGYTLLLAPSSNLTVQPALFKQLSYSLDKDFTPVSLLVQTPQVLLVNPSLPVKNVQELIAYSRKHPGQVNYGVSIGAFSHLAGESLQALTGANFTAIPYQGSAPALNDLMGGQTQFIFNEVVTAIPYIQSGKLRPLAVAYRTRAPWLPDVPTTAEAGVPNFEVTSWYAVVARSGTPPDIVQRVSKELHEIVQSPGFKKRYDDIGAFTVGSTPQELERFIKSESTKWLTVVRQAGIQPN</sequence>
<comment type="similarity">
    <text evidence="1">Belongs to the UPF0065 (bug) family.</text>
</comment>
<dbReference type="SUPFAM" id="SSF53850">
    <property type="entry name" value="Periplasmic binding protein-like II"/>
    <property type="match status" value="1"/>
</dbReference>
<evidence type="ECO:0000256" key="1">
    <source>
        <dbReference type="ARBA" id="ARBA00006987"/>
    </source>
</evidence>
<evidence type="ECO:0000256" key="2">
    <source>
        <dbReference type="SAM" id="SignalP"/>
    </source>
</evidence>
<proteinExistence type="inferred from homology"/>
<dbReference type="PIRSF" id="PIRSF017082">
    <property type="entry name" value="YflP"/>
    <property type="match status" value="1"/>
</dbReference>
<reference evidence="4" key="1">
    <citation type="submission" date="2014-06" db="EMBL/GenBank/DDBJ databases">
        <title>Draft genome sequence of C. testosteroni WDL7.</title>
        <authorList>
            <person name="Wu Y."/>
            <person name="Seshan H."/>
            <person name="Arumugam K."/>
        </authorList>
    </citation>
    <scope>NUCLEOTIDE SEQUENCE [LARGE SCALE GENOMIC DNA]</scope>
    <source>
        <strain evidence="4">WDL7</strain>
    </source>
</reference>
<name>A0A0L7MB87_COMTE</name>
<dbReference type="Pfam" id="PF03401">
    <property type="entry name" value="TctC"/>
    <property type="match status" value="1"/>
</dbReference>
<dbReference type="CDD" id="cd13578">
    <property type="entry name" value="PBP2_Bug27"/>
    <property type="match status" value="1"/>
</dbReference>
<feature type="signal peptide" evidence="2">
    <location>
        <begin position="1"/>
        <end position="33"/>
    </location>
</feature>
<dbReference type="Gene3D" id="3.40.190.10">
    <property type="entry name" value="Periplasmic binding protein-like II"/>
    <property type="match status" value="1"/>
</dbReference>
<evidence type="ECO:0000313" key="3">
    <source>
        <dbReference type="EMBL" id="KOC19170.1"/>
    </source>
</evidence>
<dbReference type="PANTHER" id="PTHR42928">
    <property type="entry name" value="TRICARBOXYLATE-BINDING PROTEIN"/>
    <property type="match status" value="1"/>
</dbReference>
<dbReference type="AlphaFoldDB" id="A0A0L7MB87"/>
<gene>
    <name evidence="3" type="ORF">GL58_18325</name>
</gene>
<keyword evidence="2" id="KW-0732">Signal</keyword>
<protein>
    <submittedName>
        <fullName evidence="3">ABC transporter substrate-binding protein</fullName>
    </submittedName>
</protein>
<accession>A0A0L7MB87</accession>
<feature type="chain" id="PRO_5005573965" evidence="2">
    <location>
        <begin position="34"/>
        <end position="333"/>
    </location>
</feature>
<organism evidence="3 4">
    <name type="scientific">Comamonas testosteroni</name>
    <name type="common">Pseudomonas testosteroni</name>
    <dbReference type="NCBI Taxonomy" id="285"/>
    <lineage>
        <taxon>Bacteria</taxon>
        <taxon>Pseudomonadati</taxon>
        <taxon>Pseudomonadota</taxon>
        <taxon>Betaproteobacteria</taxon>
        <taxon>Burkholderiales</taxon>
        <taxon>Comamonadaceae</taxon>
        <taxon>Comamonas</taxon>
    </lineage>
</organism>
<comment type="caution">
    <text evidence="3">The sequence shown here is derived from an EMBL/GenBank/DDBJ whole genome shotgun (WGS) entry which is preliminary data.</text>
</comment>
<dbReference type="PATRIC" id="fig|285.49.peg.3789"/>
<dbReference type="InterPro" id="IPR042100">
    <property type="entry name" value="Bug_dom1"/>
</dbReference>
<dbReference type="EMBL" id="JNVD01000030">
    <property type="protein sequence ID" value="KOC19170.1"/>
    <property type="molecule type" value="Genomic_DNA"/>
</dbReference>
<dbReference type="Gene3D" id="3.40.190.150">
    <property type="entry name" value="Bordetella uptake gene, domain 1"/>
    <property type="match status" value="1"/>
</dbReference>
<dbReference type="Proteomes" id="UP000037442">
    <property type="component" value="Unassembled WGS sequence"/>
</dbReference>
<dbReference type="InterPro" id="IPR005064">
    <property type="entry name" value="BUG"/>
</dbReference>
<evidence type="ECO:0000313" key="4">
    <source>
        <dbReference type="Proteomes" id="UP000037442"/>
    </source>
</evidence>